<evidence type="ECO:0000313" key="8">
    <source>
        <dbReference type="EMBL" id="BCN30035.1"/>
    </source>
</evidence>
<comment type="similarity">
    <text evidence="2">Belongs to the methyl-accepting chemotaxis (MCP) protein family.</text>
</comment>
<dbReference type="Pfam" id="PF00015">
    <property type="entry name" value="MCPsignal"/>
    <property type="match status" value="1"/>
</dbReference>
<keyword evidence="5" id="KW-0472">Membrane</keyword>
<feature type="domain" description="HAMP" evidence="7">
    <location>
        <begin position="348"/>
        <end position="400"/>
    </location>
</feature>
<dbReference type="CDD" id="cd18774">
    <property type="entry name" value="PDC2_HK_sensor"/>
    <property type="match status" value="1"/>
</dbReference>
<name>A0A7R7EJW1_9FIRM</name>
<protein>
    <submittedName>
        <fullName evidence="8">Methyl-accepting chemotaxis protein</fullName>
    </submittedName>
</protein>
<dbReference type="PANTHER" id="PTHR32089:SF112">
    <property type="entry name" value="LYSOZYME-LIKE PROTEIN-RELATED"/>
    <property type="match status" value="1"/>
</dbReference>
<dbReference type="KEGG" id="ahb:bsdtb5_13300"/>
<keyword evidence="5" id="KW-1133">Transmembrane helix</keyword>
<dbReference type="PROSITE" id="PS50111">
    <property type="entry name" value="CHEMOTAXIS_TRANSDUC_2"/>
    <property type="match status" value="1"/>
</dbReference>
<accession>A0A7R7EJW1</accession>
<feature type="domain" description="Methyl-accepting transducer" evidence="6">
    <location>
        <begin position="419"/>
        <end position="676"/>
    </location>
</feature>
<keyword evidence="9" id="KW-1185">Reference proteome</keyword>
<evidence type="ECO:0000259" key="6">
    <source>
        <dbReference type="PROSITE" id="PS50111"/>
    </source>
</evidence>
<dbReference type="Gene3D" id="1.10.8.500">
    <property type="entry name" value="HAMP domain in histidine kinase"/>
    <property type="match status" value="1"/>
</dbReference>
<evidence type="ECO:0000256" key="3">
    <source>
        <dbReference type="PROSITE-ProRule" id="PRU00284"/>
    </source>
</evidence>
<gene>
    <name evidence="8" type="ORF">bsdtb5_13300</name>
</gene>
<keyword evidence="4" id="KW-0175">Coiled coil</keyword>
<dbReference type="SUPFAM" id="SSF58104">
    <property type="entry name" value="Methyl-accepting chemotaxis protein (MCP) signaling domain"/>
    <property type="match status" value="1"/>
</dbReference>
<dbReference type="InterPro" id="IPR004089">
    <property type="entry name" value="MCPsignal_dom"/>
</dbReference>
<dbReference type="RefSeq" id="WP_271715285.1">
    <property type="nucleotide sequence ID" value="NZ_AP024169.1"/>
</dbReference>
<dbReference type="PROSITE" id="PS50885">
    <property type="entry name" value="HAMP"/>
    <property type="match status" value="1"/>
</dbReference>
<dbReference type="Gene3D" id="3.30.450.20">
    <property type="entry name" value="PAS domain"/>
    <property type="match status" value="1"/>
</dbReference>
<dbReference type="Proteomes" id="UP000595897">
    <property type="component" value="Chromosome"/>
</dbReference>
<dbReference type="Pfam" id="PF00672">
    <property type="entry name" value="HAMP"/>
    <property type="match status" value="1"/>
</dbReference>
<evidence type="ECO:0000313" key="9">
    <source>
        <dbReference type="Proteomes" id="UP000595897"/>
    </source>
</evidence>
<evidence type="ECO:0000256" key="2">
    <source>
        <dbReference type="ARBA" id="ARBA00029447"/>
    </source>
</evidence>
<sequence>MKFKMKQQEGINKVPLKESKKINIKKMKFKGFKKAATTGIQMKLIGAFLIPVAFIICLGIISYEVASKNIINNYENATQKTIDMTGQYFDLGFQGIEASADEIASDLEITRYFNSYYKDDTTNEYRISNDLYSTLANKQKANKLISDIHLIANYGTSASTAGTVSNIYNDFIASEEGKKMLAKRTESVWTGEHKYIDKQIKIETSKYGISYLKQFPNTDATVIADVKYDEINRVLKGLDFGKSSIVGFVVEDGRELLTGTKATNLFHDKSYYKKISKSKTGSGNEYVTYKNKKYFFAFKKLDGIGASICVLIPKSVIIGKVSGIKYLSLVIVTLASIAALAIASVISSGIGNTIKDMNRGLYKVSSGNLTVDITTKRKDEFLTLANSIRNMVGSMKELILKMTTVSAKVSSAAYKFADSSTMLVKSSKEIATAIGEIEAGVSNQADYAQSCVVQMDELANKINLVYNNTQKIDKITTDTKEIIGNGMITMDELGHKAKNTAVIAHTMIENIETLEEESGAIENIIEVINGIAEETRLLALNASIEAARAGSAGKGFAVVADEIRKLANESGEATGKIRDIITNIQNRTKLTAGNAKDAENIIASQEEALHNTVEVFRNIQSSVDYLSSSLTEIASDAKNMEMAKDVTLESIEQISAVTEETKAVSEEVMNIAERQLQAVNELHDEANRLEDNAKELDESVHLFQL</sequence>
<keyword evidence="5" id="KW-0812">Transmembrane</keyword>
<dbReference type="GO" id="GO:0007165">
    <property type="term" value="P:signal transduction"/>
    <property type="evidence" value="ECO:0007669"/>
    <property type="project" value="UniProtKB-KW"/>
</dbReference>
<dbReference type="SMART" id="SM00304">
    <property type="entry name" value="HAMP"/>
    <property type="match status" value="1"/>
</dbReference>
<feature type="transmembrane region" description="Helical" evidence="5">
    <location>
        <begin position="326"/>
        <end position="350"/>
    </location>
</feature>
<keyword evidence="1 3" id="KW-0807">Transducer</keyword>
<dbReference type="GO" id="GO:0016020">
    <property type="term" value="C:membrane"/>
    <property type="evidence" value="ECO:0007669"/>
    <property type="project" value="InterPro"/>
</dbReference>
<dbReference type="InterPro" id="IPR003660">
    <property type="entry name" value="HAMP_dom"/>
</dbReference>
<dbReference type="Gene3D" id="1.10.287.950">
    <property type="entry name" value="Methyl-accepting chemotaxis protein"/>
    <property type="match status" value="1"/>
</dbReference>
<dbReference type="PANTHER" id="PTHR32089">
    <property type="entry name" value="METHYL-ACCEPTING CHEMOTAXIS PROTEIN MCPB"/>
    <property type="match status" value="1"/>
</dbReference>
<proteinExistence type="inferred from homology"/>
<dbReference type="CDD" id="cd11386">
    <property type="entry name" value="MCP_signal"/>
    <property type="match status" value="1"/>
</dbReference>
<dbReference type="EMBL" id="AP024169">
    <property type="protein sequence ID" value="BCN30035.1"/>
    <property type="molecule type" value="Genomic_DNA"/>
</dbReference>
<organism evidence="8 9">
    <name type="scientific">Anaeromicropila herbilytica</name>
    <dbReference type="NCBI Taxonomy" id="2785025"/>
    <lineage>
        <taxon>Bacteria</taxon>
        <taxon>Bacillati</taxon>
        <taxon>Bacillota</taxon>
        <taxon>Clostridia</taxon>
        <taxon>Lachnospirales</taxon>
        <taxon>Lachnospiraceae</taxon>
        <taxon>Anaeromicropila</taxon>
    </lineage>
</organism>
<dbReference type="CDD" id="cd06225">
    <property type="entry name" value="HAMP"/>
    <property type="match status" value="1"/>
</dbReference>
<feature type="coiled-coil region" evidence="4">
    <location>
        <begin position="669"/>
        <end position="699"/>
    </location>
</feature>
<evidence type="ECO:0000256" key="4">
    <source>
        <dbReference type="SAM" id="Coils"/>
    </source>
</evidence>
<evidence type="ECO:0000259" key="7">
    <source>
        <dbReference type="PROSITE" id="PS50885"/>
    </source>
</evidence>
<reference evidence="8 9" key="1">
    <citation type="submission" date="2020-11" db="EMBL/GenBank/DDBJ databases">
        <title>Draft genome sequencing of a Lachnospiraceae strain isolated from anoxic soil subjected to BSD treatment.</title>
        <authorList>
            <person name="Uek A."/>
            <person name="Tonouchi A."/>
        </authorList>
    </citation>
    <scope>NUCLEOTIDE SEQUENCE [LARGE SCALE GENOMIC DNA]</scope>
    <source>
        <strain evidence="8 9">TB5</strain>
    </source>
</reference>
<dbReference type="AlphaFoldDB" id="A0A7R7EJW1"/>
<evidence type="ECO:0000256" key="1">
    <source>
        <dbReference type="ARBA" id="ARBA00023224"/>
    </source>
</evidence>
<dbReference type="SMART" id="SM00283">
    <property type="entry name" value="MA"/>
    <property type="match status" value="1"/>
</dbReference>
<evidence type="ECO:0000256" key="5">
    <source>
        <dbReference type="SAM" id="Phobius"/>
    </source>
</evidence>